<dbReference type="InterPro" id="IPR042098">
    <property type="entry name" value="TauD-like_sf"/>
</dbReference>
<evidence type="ECO:0000313" key="3">
    <source>
        <dbReference type="EMBL" id="KAL0959090.1"/>
    </source>
</evidence>
<protein>
    <recommendedName>
        <fullName evidence="2">TauD/TfdA-like domain-containing protein</fullName>
    </recommendedName>
</protein>
<dbReference type="SUPFAM" id="SSF51197">
    <property type="entry name" value="Clavaminate synthase-like"/>
    <property type="match status" value="1"/>
</dbReference>
<dbReference type="PANTHER" id="PTHR10696">
    <property type="entry name" value="GAMMA-BUTYROBETAINE HYDROXYLASE-RELATED"/>
    <property type="match status" value="1"/>
</dbReference>
<evidence type="ECO:0000256" key="1">
    <source>
        <dbReference type="ARBA" id="ARBA00023002"/>
    </source>
</evidence>
<feature type="domain" description="TauD/TfdA-like" evidence="2">
    <location>
        <begin position="99"/>
        <end position="356"/>
    </location>
</feature>
<accession>A0ABR3JT90</accession>
<keyword evidence="4" id="KW-1185">Reference proteome</keyword>
<gene>
    <name evidence="3" type="ORF">HGRIS_014388</name>
</gene>
<dbReference type="Pfam" id="PF02668">
    <property type="entry name" value="TauD"/>
    <property type="match status" value="1"/>
</dbReference>
<name>A0ABR3JT90_9AGAR</name>
<dbReference type="InterPro" id="IPR050411">
    <property type="entry name" value="AlphaKG_dependent_hydroxylases"/>
</dbReference>
<dbReference type="PANTHER" id="PTHR10696:SF54">
    <property type="entry name" value="FAMILY OXIDOREDUCTASE, PUTATIVE (AFU_ORTHOLOGUE AFUA_4G13850)-RELATED"/>
    <property type="match status" value="1"/>
</dbReference>
<reference evidence="4" key="1">
    <citation type="submission" date="2024-06" db="EMBL/GenBank/DDBJ databases">
        <title>Multi-omics analyses provide insights into the biosynthesis of the anticancer antibiotic pleurotin in Hohenbuehelia grisea.</title>
        <authorList>
            <person name="Weaver J.A."/>
            <person name="Alberti F."/>
        </authorList>
    </citation>
    <scope>NUCLEOTIDE SEQUENCE [LARGE SCALE GENOMIC DNA]</scope>
    <source>
        <strain evidence="4">T-177</strain>
    </source>
</reference>
<sequence length="402" mass="44404">MSSTVTETLATHVALISGQPDIEYHPDSAKYRARTASRLASDPSLLATPLPEGFPAKLEGPIIWEGRDWTQENHWIYRLTNVEITEIDEALAYFKALSKPLGYISSETFPLPTLGTPLKAIAKELYHGKGFSVVRGIPVDKYSREDLAIVYAGVSSYIGPSRGKQDKANAMLAHVKNLTVSHAAQGASGQSAYTTEKQVFHTDAGDLVGLLVIQSAAEGGLFRMSSCGRIYNELAATRPDLIKVLSEPWPLDSFGGDPGYVMRPLLFIEDGEHAVIQYSRRKFTGYGAQKRSPHIPPITEAQAEALDALHFLAEKFSLGIQGQKGDIQYINNVGLVHAREAFRDDSEHIRHLIRLWLRDDELAWKTPKALQRSWSKLYSVPADDQQFPLEPEVAQKQGGVAI</sequence>
<proteinExistence type="predicted"/>
<dbReference type="EMBL" id="JASNQZ010000003">
    <property type="protein sequence ID" value="KAL0959090.1"/>
    <property type="molecule type" value="Genomic_DNA"/>
</dbReference>
<dbReference type="InterPro" id="IPR003819">
    <property type="entry name" value="TauD/TfdA-like"/>
</dbReference>
<evidence type="ECO:0000313" key="4">
    <source>
        <dbReference type="Proteomes" id="UP001556367"/>
    </source>
</evidence>
<dbReference type="Proteomes" id="UP001556367">
    <property type="component" value="Unassembled WGS sequence"/>
</dbReference>
<evidence type="ECO:0000259" key="2">
    <source>
        <dbReference type="Pfam" id="PF02668"/>
    </source>
</evidence>
<dbReference type="Gene3D" id="3.60.130.10">
    <property type="entry name" value="Clavaminate synthase-like"/>
    <property type="match status" value="1"/>
</dbReference>
<comment type="caution">
    <text evidence="3">The sequence shown here is derived from an EMBL/GenBank/DDBJ whole genome shotgun (WGS) entry which is preliminary data.</text>
</comment>
<keyword evidence="1" id="KW-0560">Oxidoreductase</keyword>
<organism evidence="3 4">
    <name type="scientific">Hohenbuehelia grisea</name>
    <dbReference type="NCBI Taxonomy" id="104357"/>
    <lineage>
        <taxon>Eukaryota</taxon>
        <taxon>Fungi</taxon>
        <taxon>Dikarya</taxon>
        <taxon>Basidiomycota</taxon>
        <taxon>Agaricomycotina</taxon>
        <taxon>Agaricomycetes</taxon>
        <taxon>Agaricomycetidae</taxon>
        <taxon>Agaricales</taxon>
        <taxon>Pleurotineae</taxon>
        <taxon>Pleurotaceae</taxon>
        <taxon>Hohenbuehelia</taxon>
    </lineage>
</organism>